<protein>
    <submittedName>
        <fullName evidence="1">Uncharacterized protein</fullName>
    </submittedName>
</protein>
<dbReference type="AlphaFoldDB" id="A0A0P7CH74"/>
<dbReference type="EMBL" id="LKKS01000049">
    <property type="protein sequence ID" value="KPM66907.1"/>
    <property type="molecule type" value="Genomic_DNA"/>
</dbReference>
<reference evidence="1 2" key="1">
    <citation type="submission" date="2015-10" db="EMBL/GenBank/DDBJ databases">
        <title>Pseudomonas putida clinical strains.</title>
        <authorList>
            <person name="Molina L."/>
            <person name="Udaondo Z."/>
        </authorList>
    </citation>
    <scope>NUCLEOTIDE SEQUENCE [LARGE SCALE GENOMIC DNA]</scope>
    <source>
        <strain evidence="1 2">HB13667</strain>
    </source>
</reference>
<name>A0A0P7CH74_PSEPU</name>
<sequence length="106" mass="11903">MRNPVIDSVWEQIRHLEMGGAAAAQAKLQEVVSIGRAIHAAHGEQVANEIMDYGLIETALYRCRQIQDHELNGIGYDELQIFYRYATSAMSRAQTVIDTHYAELGL</sequence>
<accession>A0A0P7CH74</accession>
<comment type="caution">
    <text evidence="1">The sequence shown here is derived from an EMBL/GenBank/DDBJ whole genome shotgun (WGS) entry which is preliminary data.</text>
</comment>
<proteinExistence type="predicted"/>
<dbReference type="Proteomes" id="UP000050437">
    <property type="component" value="Unassembled WGS sequence"/>
</dbReference>
<evidence type="ECO:0000313" key="1">
    <source>
        <dbReference type="EMBL" id="KPM66907.1"/>
    </source>
</evidence>
<dbReference type="RefSeq" id="WP_054572432.1">
    <property type="nucleotide sequence ID" value="NZ_LKKS01000049.1"/>
</dbReference>
<evidence type="ECO:0000313" key="2">
    <source>
        <dbReference type="Proteomes" id="UP000050437"/>
    </source>
</evidence>
<organism evidence="1 2">
    <name type="scientific">Pseudomonas putida</name>
    <name type="common">Arthrobacter siderocapsulatus</name>
    <dbReference type="NCBI Taxonomy" id="303"/>
    <lineage>
        <taxon>Bacteria</taxon>
        <taxon>Pseudomonadati</taxon>
        <taxon>Pseudomonadota</taxon>
        <taxon>Gammaproteobacteria</taxon>
        <taxon>Pseudomonadales</taxon>
        <taxon>Pseudomonadaceae</taxon>
        <taxon>Pseudomonas</taxon>
    </lineage>
</organism>
<gene>
    <name evidence="1" type="ORF">HB13667_07905</name>
</gene>